<dbReference type="Gene3D" id="1.10.1450.10">
    <property type="entry name" value="Tetraspanin"/>
    <property type="match status" value="1"/>
</dbReference>
<evidence type="ECO:0000313" key="7">
    <source>
        <dbReference type="Proteomes" id="UP001162162"/>
    </source>
</evidence>
<evidence type="ECO:0000313" key="6">
    <source>
        <dbReference type="EMBL" id="KAJ8944204.1"/>
    </source>
</evidence>
<dbReference type="Pfam" id="PF00335">
    <property type="entry name" value="Tetraspanin"/>
    <property type="match status" value="1"/>
</dbReference>
<sequence>MPSVKVETQIAGLALIGYGILSAYSIYLTNSSVVITTYLTIVPSIVIASFGLILVFLVLIGCCGIWKKSTCYVESYAAFLLLLAFAQIAFGGYCVITYGSPHQTVDTTNAIDNSIHEFVQNYATNPVPMDKIQTWMKCCGRNNPRIEYGSISNYISSDELPLSCCDRSASYCTVADMHQDKCSQMVSVFTVGTNIIMGWISIIVGATEFPPHLL</sequence>
<dbReference type="AlphaFoldDB" id="A0AAV8Y111"/>
<evidence type="ECO:0000256" key="2">
    <source>
        <dbReference type="ARBA" id="ARBA00022692"/>
    </source>
</evidence>
<keyword evidence="4 5" id="KW-0472">Membrane</keyword>
<evidence type="ECO:0000256" key="1">
    <source>
        <dbReference type="ARBA" id="ARBA00004141"/>
    </source>
</evidence>
<gene>
    <name evidence="6" type="ORF">NQ318_014566</name>
</gene>
<reference evidence="6" key="1">
    <citation type="journal article" date="2023" name="Insect Mol. Biol.">
        <title>Genome sequencing provides insights into the evolution of gene families encoding plant cell wall-degrading enzymes in longhorned beetles.</title>
        <authorList>
            <person name="Shin N.R."/>
            <person name="Okamura Y."/>
            <person name="Kirsch R."/>
            <person name="Pauchet Y."/>
        </authorList>
    </citation>
    <scope>NUCLEOTIDE SEQUENCE</scope>
    <source>
        <strain evidence="6">AMC_N1</strain>
    </source>
</reference>
<evidence type="ECO:0000256" key="4">
    <source>
        <dbReference type="ARBA" id="ARBA00023136"/>
    </source>
</evidence>
<dbReference type="Proteomes" id="UP001162162">
    <property type="component" value="Unassembled WGS sequence"/>
</dbReference>
<feature type="transmembrane region" description="Helical" evidence="5">
    <location>
        <begin position="41"/>
        <end position="66"/>
    </location>
</feature>
<dbReference type="InterPro" id="IPR018499">
    <property type="entry name" value="Tetraspanin/Peripherin"/>
</dbReference>
<keyword evidence="3 5" id="KW-1133">Transmembrane helix</keyword>
<dbReference type="PANTHER" id="PTHR19282:SF521">
    <property type="entry name" value="IP01817P-RELATED"/>
    <property type="match status" value="1"/>
</dbReference>
<evidence type="ECO:0008006" key="8">
    <source>
        <dbReference type="Google" id="ProtNLM"/>
    </source>
</evidence>
<dbReference type="GO" id="GO:0005886">
    <property type="term" value="C:plasma membrane"/>
    <property type="evidence" value="ECO:0007669"/>
    <property type="project" value="TreeGrafter"/>
</dbReference>
<comment type="caution">
    <text evidence="6">The sequence shown here is derived from an EMBL/GenBank/DDBJ whole genome shotgun (WGS) entry which is preliminary data.</text>
</comment>
<accession>A0AAV8Y111</accession>
<feature type="transmembrane region" description="Helical" evidence="5">
    <location>
        <begin position="78"/>
        <end position="99"/>
    </location>
</feature>
<dbReference type="PRINTS" id="PR00259">
    <property type="entry name" value="TMFOUR"/>
</dbReference>
<dbReference type="InterPro" id="IPR008952">
    <property type="entry name" value="Tetraspanin_EC2_sf"/>
</dbReference>
<protein>
    <recommendedName>
        <fullName evidence="8">Tetraspanin</fullName>
    </recommendedName>
</protein>
<dbReference type="SUPFAM" id="SSF48652">
    <property type="entry name" value="Tetraspanin"/>
    <property type="match status" value="1"/>
</dbReference>
<evidence type="ECO:0000256" key="3">
    <source>
        <dbReference type="ARBA" id="ARBA00022989"/>
    </source>
</evidence>
<feature type="transmembrane region" description="Helical" evidence="5">
    <location>
        <begin position="12"/>
        <end position="29"/>
    </location>
</feature>
<dbReference type="PANTHER" id="PTHR19282">
    <property type="entry name" value="TETRASPANIN"/>
    <property type="match status" value="1"/>
</dbReference>
<organism evidence="6 7">
    <name type="scientific">Aromia moschata</name>
    <dbReference type="NCBI Taxonomy" id="1265417"/>
    <lineage>
        <taxon>Eukaryota</taxon>
        <taxon>Metazoa</taxon>
        <taxon>Ecdysozoa</taxon>
        <taxon>Arthropoda</taxon>
        <taxon>Hexapoda</taxon>
        <taxon>Insecta</taxon>
        <taxon>Pterygota</taxon>
        <taxon>Neoptera</taxon>
        <taxon>Endopterygota</taxon>
        <taxon>Coleoptera</taxon>
        <taxon>Polyphaga</taxon>
        <taxon>Cucujiformia</taxon>
        <taxon>Chrysomeloidea</taxon>
        <taxon>Cerambycidae</taxon>
        <taxon>Cerambycinae</taxon>
        <taxon>Callichromatini</taxon>
        <taxon>Aromia</taxon>
    </lineage>
</organism>
<dbReference type="EMBL" id="JAPWTK010000263">
    <property type="protein sequence ID" value="KAJ8944204.1"/>
    <property type="molecule type" value="Genomic_DNA"/>
</dbReference>
<keyword evidence="7" id="KW-1185">Reference proteome</keyword>
<comment type="subcellular location">
    <subcellularLocation>
        <location evidence="1">Membrane</location>
        <topology evidence="1">Multi-pass membrane protein</topology>
    </subcellularLocation>
</comment>
<evidence type="ECO:0000256" key="5">
    <source>
        <dbReference type="SAM" id="Phobius"/>
    </source>
</evidence>
<proteinExistence type="predicted"/>
<name>A0AAV8Y111_9CUCU</name>
<keyword evidence="2 5" id="KW-0812">Transmembrane</keyword>